<keyword evidence="1" id="KW-0812">Transmembrane</keyword>
<organism evidence="2">
    <name type="scientific">Catovirus CTV1</name>
    <dbReference type="NCBI Taxonomy" id="1977631"/>
    <lineage>
        <taxon>Viruses</taxon>
        <taxon>Varidnaviria</taxon>
        <taxon>Bamfordvirae</taxon>
        <taxon>Nucleocytoviricota</taxon>
        <taxon>Megaviricetes</taxon>
        <taxon>Imitervirales</taxon>
        <taxon>Mimiviridae</taxon>
        <taxon>Klosneuvirinae</taxon>
        <taxon>Catovirus</taxon>
    </lineage>
</organism>
<evidence type="ECO:0000313" key="2">
    <source>
        <dbReference type="EMBL" id="ARF08742.1"/>
    </source>
</evidence>
<feature type="transmembrane region" description="Helical" evidence="1">
    <location>
        <begin position="470"/>
        <end position="486"/>
    </location>
</feature>
<sequence>MLFNFNNNMIGNILSKLGNIVHSITHFIHHSANNIWINLYHYISIFILYCVITLKKGTGIVFVNAITNDSIFSALEFFADITKENYYSQKYLNTFIDSTKLRTNMGLIERYIYYLFLEIVSFSLSILLWDNGKFITYLLLISATHPYIMQYLCSISPLVNIMSFLNKKINKIIKYSVLSAYSYCFNNICKNILDRNPAISAGELSIFYKKRSCVHLIDFLKILIISLVIQYMESVGSIYTKLVKALYNYGALIEIRSEHYEHDKYAHIVDPRKKIIAIISKRDWNLFFNAKILKIIIQLYRDNKKESLIDKINKGVKYGEIIIGKIFAFYSISVLFDNPLISVILSIILCYIGKFESKYYYPRIFSLLLWVFKCNIIYVTIISESFELFFNDITYFILHKIAEKINENRYLLVHENKYNLNIITISFLAYMLRNIPNSPIISALIVATNKHLYIALYIYIFGFFSHYNPLQLLLNALILYIAINIYDHKSTPKQTLNLNIINSYVNKVKINNVNDSVIVEKYPDIINVEQHNIYSTEDLHKSFLNSSIIVPKNSNLIKSFDEYKENKKKGIN</sequence>
<keyword evidence="1" id="KW-0472">Membrane</keyword>
<feature type="transmembrane region" description="Helical" evidence="1">
    <location>
        <begin position="148"/>
        <end position="165"/>
    </location>
</feature>
<gene>
    <name evidence="2" type="ORF">Catovirus_1_792</name>
</gene>
<feature type="transmembrane region" description="Helical" evidence="1">
    <location>
        <begin position="364"/>
        <end position="382"/>
    </location>
</feature>
<accession>A0A1V0SAK6</accession>
<feature type="transmembrane region" description="Helical" evidence="1">
    <location>
        <begin position="111"/>
        <end position="128"/>
    </location>
</feature>
<protein>
    <submittedName>
        <fullName evidence="2">Uncharacterized protein</fullName>
    </submittedName>
</protein>
<dbReference type="EMBL" id="KY684083">
    <property type="protein sequence ID" value="ARF08742.1"/>
    <property type="molecule type" value="Genomic_DNA"/>
</dbReference>
<feature type="transmembrane region" description="Helical" evidence="1">
    <location>
        <begin position="35"/>
        <end position="54"/>
    </location>
</feature>
<proteinExistence type="predicted"/>
<evidence type="ECO:0000256" key="1">
    <source>
        <dbReference type="SAM" id="Phobius"/>
    </source>
</evidence>
<feature type="transmembrane region" description="Helical" evidence="1">
    <location>
        <begin position="327"/>
        <end position="352"/>
    </location>
</feature>
<reference evidence="2" key="1">
    <citation type="journal article" date="2017" name="Science">
        <title>Giant viruses with an expanded complement of translation system components.</title>
        <authorList>
            <person name="Schulz F."/>
            <person name="Yutin N."/>
            <person name="Ivanova N.N."/>
            <person name="Ortega D.R."/>
            <person name="Lee T.K."/>
            <person name="Vierheilig J."/>
            <person name="Daims H."/>
            <person name="Horn M."/>
            <person name="Wagner M."/>
            <person name="Jensen G.J."/>
            <person name="Kyrpides N.C."/>
            <person name="Koonin E.V."/>
            <person name="Woyke T."/>
        </authorList>
    </citation>
    <scope>NUCLEOTIDE SEQUENCE</scope>
    <source>
        <strain evidence="2">CTV1</strain>
    </source>
</reference>
<feature type="transmembrane region" description="Helical" evidence="1">
    <location>
        <begin position="443"/>
        <end position="464"/>
    </location>
</feature>
<name>A0A1V0SAK6_9VIRU</name>
<keyword evidence="1" id="KW-1133">Transmembrane helix</keyword>